<keyword evidence="3" id="KW-1185">Reference proteome</keyword>
<dbReference type="Proteomes" id="UP001575105">
    <property type="component" value="Unassembled WGS sequence"/>
</dbReference>
<evidence type="ECO:0000313" key="2">
    <source>
        <dbReference type="EMBL" id="MFA9480380.1"/>
    </source>
</evidence>
<sequence>MLLDAVLGLTLIIMVITVLTVAAGHQQRGAMYFGLERELVYEAEHVLTDLQQGRPASPLHEDSIVVVNALPITDESLPWVEVRVERAGQAATLYGWVPPSVRTEGVAP</sequence>
<evidence type="ECO:0000313" key="3">
    <source>
        <dbReference type="Proteomes" id="UP001575105"/>
    </source>
</evidence>
<accession>A0ABV4U9V2</accession>
<dbReference type="RefSeq" id="WP_425347301.1">
    <property type="nucleotide sequence ID" value="NZ_JBGUBD010000020.1"/>
</dbReference>
<gene>
    <name evidence="2" type="ORF">ACERK3_19080</name>
</gene>
<organism evidence="2 3">
    <name type="scientific">Natronomicrosphaera hydrolytica</name>
    <dbReference type="NCBI Taxonomy" id="3242702"/>
    <lineage>
        <taxon>Bacteria</taxon>
        <taxon>Pseudomonadati</taxon>
        <taxon>Planctomycetota</taxon>
        <taxon>Phycisphaerae</taxon>
        <taxon>Phycisphaerales</taxon>
        <taxon>Phycisphaeraceae</taxon>
        <taxon>Natronomicrosphaera</taxon>
    </lineage>
</organism>
<proteinExistence type="predicted"/>
<keyword evidence="1" id="KW-0812">Transmembrane</keyword>
<dbReference type="EMBL" id="JBGUBD010000020">
    <property type="protein sequence ID" value="MFA9480380.1"/>
    <property type="molecule type" value="Genomic_DNA"/>
</dbReference>
<keyword evidence="1" id="KW-1133">Transmembrane helix</keyword>
<reference evidence="2 3" key="1">
    <citation type="submission" date="2024-08" db="EMBL/GenBank/DDBJ databases">
        <title>Whole-genome sequencing of halo(alkali)philic microorganisms from hypersaline lakes.</title>
        <authorList>
            <person name="Sorokin D.Y."/>
            <person name="Merkel A.Y."/>
            <person name="Messina E."/>
            <person name="Yakimov M."/>
        </authorList>
    </citation>
    <scope>NUCLEOTIDE SEQUENCE [LARGE SCALE GENOMIC DNA]</scope>
    <source>
        <strain evidence="2 3">AB-hyl4</strain>
    </source>
</reference>
<comment type="caution">
    <text evidence="2">The sequence shown here is derived from an EMBL/GenBank/DDBJ whole genome shotgun (WGS) entry which is preliminary data.</text>
</comment>
<evidence type="ECO:0000256" key="1">
    <source>
        <dbReference type="SAM" id="Phobius"/>
    </source>
</evidence>
<protein>
    <submittedName>
        <fullName evidence="2">Uncharacterized protein</fullName>
    </submittedName>
</protein>
<name>A0ABV4U9V2_9BACT</name>
<feature type="transmembrane region" description="Helical" evidence="1">
    <location>
        <begin position="6"/>
        <end position="24"/>
    </location>
</feature>
<keyword evidence="1" id="KW-0472">Membrane</keyword>